<reference evidence="1" key="1">
    <citation type="submission" date="2020-07" db="EMBL/GenBank/DDBJ databases">
        <title>Multicomponent nature underlies the extraordinary mechanical properties of spider dragline silk.</title>
        <authorList>
            <person name="Kono N."/>
            <person name="Nakamura H."/>
            <person name="Mori M."/>
            <person name="Yoshida Y."/>
            <person name="Ohtoshi R."/>
            <person name="Malay A.D."/>
            <person name="Moran D.A.P."/>
            <person name="Tomita M."/>
            <person name="Numata K."/>
            <person name="Arakawa K."/>
        </authorList>
    </citation>
    <scope>NUCLEOTIDE SEQUENCE</scope>
</reference>
<organism evidence="1 2">
    <name type="scientific">Trichonephila clavata</name>
    <name type="common">Joro spider</name>
    <name type="synonym">Nephila clavata</name>
    <dbReference type="NCBI Taxonomy" id="2740835"/>
    <lineage>
        <taxon>Eukaryota</taxon>
        <taxon>Metazoa</taxon>
        <taxon>Ecdysozoa</taxon>
        <taxon>Arthropoda</taxon>
        <taxon>Chelicerata</taxon>
        <taxon>Arachnida</taxon>
        <taxon>Araneae</taxon>
        <taxon>Araneomorphae</taxon>
        <taxon>Entelegynae</taxon>
        <taxon>Araneoidea</taxon>
        <taxon>Nephilidae</taxon>
        <taxon>Trichonephila</taxon>
    </lineage>
</organism>
<dbReference type="AlphaFoldDB" id="A0A8X6LXB8"/>
<keyword evidence="2" id="KW-1185">Reference proteome</keyword>
<gene>
    <name evidence="1" type="ORF">TNCT_39361</name>
</gene>
<dbReference type="Proteomes" id="UP000887116">
    <property type="component" value="Unassembled WGS sequence"/>
</dbReference>
<dbReference type="PANTHER" id="PTHR45913:SF5">
    <property type="entry name" value="GENERAL TRANSCRIPTION FACTOR II-I REPEAT DOMAIN-CONTAINING PROTEIN 2A-LIKE PROTEIN"/>
    <property type="match status" value="1"/>
</dbReference>
<proteinExistence type="predicted"/>
<protein>
    <submittedName>
        <fullName evidence="1">General transcription factor II-I repeat domain-containing protein 2B</fullName>
    </submittedName>
</protein>
<evidence type="ECO:0000313" key="1">
    <source>
        <dbReference type="EMBL" id="GFR24132.1"/>
    </source>
</evidence>
<sequence length="136" mass="16076">MKTFDEPLSKIVSIETDGAPAILGKKIDLNGLLRDNSQISQFIPIHCIIQREHLVTKYLKYPDVMKTVLHIVNYIRINAKNHQQFKYFLEELKDEELPNTINFFSFVRWLSSYNVLNRFVELFDPITAFRKEKEIT</sequence>
<dbReference type="EMBL" id="BMAO01018534">
    <property type="protein sequence ID" value="GFR24132.1"/>
    <property type="molecule type" value="Genomic_DNA"/>
</dbReference>
<name>A0A8X6LXB8_TRICU</name>
<evidence type="ECO:0000313" key="2">
    <source>
        <dbReference type="Proteomes" id="UP000887116"/>
    </source>
</evidence>
<dbReference type="PANTHER" id="PTHR45913">
    <property type="entry name" value="EPM2A-INTERACTING PROTEIN 1"/>
    <property type="match status" value="1"/>
</dbReference>
<comment type="caution">
    <text evidence="1">The sequence shown here is derived from an EMBL/GenBank/DDBJ whole genome shotgun (WGS) entry which is preliminary data.</text>
</comment>
<accession>A0A8X6LXB8</accession>
<dbReference type="OrthoDB" id="6410122at2759"/>